<evidence type="ECO:0000256" key="1">
    <source>
        <dbReference type="SAM" id="SignalP"/>
    </source>
</evidence>
<reference evidence="3" key="1">
    <citation type="journal article" date="2019" name="Int. J. Syst. Evol. Microbiol.">
        <title>The Global Catalogue of Microorganisms (GCM) 10K type strain sequencing project: providing services to taxonomists for standard genome sequencing and annotation.</title>
        <authorList>
            <consortium name="The Broad Institute Genomics Platform"/>
            <consortium name="The Broad Institute Genome Sequencing Center for Infectious Disease"/>
            <person name="Wu L."/>
            <person name="Ma J."/>
        </authorList>
    </citation>
    <scope>NUCLEOTIDE SEQUENCE [LARGE SCALE GENOMIC DNA]</scope>
    <source>
        <strain evidence="3">CCUG 43304</strain>
    </source>
</reference>
<comment type="caution">
    <text evidence="2">The sequence shown here is derived from an EMBL/GenBank/DDBJ whole genome shotgun (WGS) entry which is preliminary data.</text>
</comment>
<proteinExistence type="predicted"/>
<feature type="chain" id="PRO_5047501226" evidence="1">
    <location>
        <begin position="34"/>
        <end position="152"/>
    </location>
</feature>
<protein>
    <submittedName>
        <fullName evidence="2">Uncharacterized protein</fullName>
    </submittedName>
</protein>
<name>A0ABW1VJX1_9MICO</name>
<evidence type="ECO:0000313" key="2">
    <source>
        <dbReference type="EMBL" id="MFC6356854.1"/>
    </source>
</evidence>
<gene>
    <name evidence="2" type="ORF">ACFQB0_12130</name>
</gene>
<evidence type="ECO:0000313" key="3">
    <source>
        <dbReference type="Proteomes" id="UP001596306"/>
    </source>
</evidence>
<dbReference type="EMBL" id="JBHSTP010000003">
    <property type="protein sequence ID" value="MFC6356854.1"/>
    <property type="molecule type" value="Genomic_DNA"/>
</dbReference>
<dbReference type="RefSeq" id="WP_386731932.1">
    <property type="nucleotide sequence ID" value="NZ_JBHSTP010000003.1"/>
</dbReference>
<sequence>MTTKTVRKLFGAAGAAVMASAALVAGAVVPANASEETSITIGEFGNVGEIDRGTSVIVLGTLWLNGRFYGGGSSKAVADEHGNFTQSYSYSGSLPTGNYEYKVLAANSLVRLDDSFSVPRLGCRVADGSGEQLAREENRDASLVTCSFTITQ</sequence>
<keyword evidence="1" id="KW-0732">Signal</keyword>
<organism evidence="2 3">
    <name type="scientific">Luethyella okanaganae</name>
    <dbReference type="NCBI Taxonomy" id="69372"/>
    <lineage>
        <taxon>Bacteria</taxon>
        <taxon>Bacillati</taxon>
        <taxon>Actinomycetota</taxon>
        <taxon>Actinomycetes</taxon>
        <taxon>Micrococcales</taxon>
        <taxon>Microbacteriaceae</taxon>
        <taxon>Luethyella</taxon>
    </lineage>
</organism>
<feature type="signal peptide" evidence="1">
    <location>
        <begin position="1"/>
        <end position="33"/>
    </location>
</feature>
<accession>A0ABW1VJX1</accession>
<keyword evidence="3" id="KW-1185">Reference proteome</keyword>
<dbReference type="Proteomes" id="UP001596306">
    <property type="component" value="Unassembled WGS sequence"/>
</dbReference>